<dbReference type="Gene3D" id="3.10.450.50">
    <property type="match status" value="1"/>
</dbReference>
<evidence type="ECO:0000259" key="1">
    <source>
        <dbReference type="Pfam" id="PF13577"/>
    </source>
</evidence>
<dbReference type="Proteomes" id="UP000183487">
    <property type="component" value="Unassembled WGS sequence"/>
</dbReference>
<keyword evidence="3" id="KW-1185">Reference proteome</keyword>
<sequence>MRSPKRQGEASMNQSNKEMMSRLSCEAECRNLLLRAAWFVDHNEAARLTDVFAEDATLQNPSGSLVEGHPAIVDFYSEPSADRITRHLITDSLFSEILDDEAFAVTSVLLWAGSEEDEIGPAGRPARGKQILGRFDDTFTRTESGWRIKHRLISFELFQHFD</sequence>
<gene>
    <name evidence="2" type="ORF">SAMN05443245_7682</name>
</gene>
<protein>
    <submittedName>
        <fullName evidence="2">SnoaL-like domain-containing protein</fullName>
    </submittedName>
</protein>
<dbReference type="InterPro" id="IPR037401">
    <property type="entry name" value="SnoaL-like"/>
</dbReference>
<reference evidence="3" key="1">
    <citation type="submission" date="2016-10" db="EMBL/GenBank/DDBJ databases">
        <authorList>
            <person name="Varghese N."/>
        </authorList>
    </citation>
    <scope>NUCLEOTIDE SEQUENCE [LARGE SCALE GENOMIC DNA]</scope>
    <source>
        <strain evidence="3">GAS106B</strain>
    </source>
</reference>
<organism evidence="2 3">
    <name type="scientific">Paraburkholderia fungorum</name>
    <dbReference type="NCBI Taxonomy" id="134537"/>
    <lineage>
        <taxon>Bacteria</taxon>
        <taxon>Pseudomonadati</taxon>
        <taxon>Pseudomonadota</taxon>
        <taxon>Betaproteobacteria</taxon>
        <taxon>Burkholderiales</taxon>
        <taxon>Burkholderiaceae</taxon>
        <taxon>Paraburkholderia</taxon>
    </lineage>
</organism>
<dbReference type="EMBL" id="FNKP01000004">
    <property type="protein sequence ID" value="SDR55418.1"/>
    <property type="molecule type" value="Genomic_DNA"/>
</dbReference>
<evidence type="ECO:0000313" key="2">
    <source>
        <dbReference type="EMBL" id="SDR55418.1"/>
    </source>
</evidence>
<dbReference type="AlphaFoldDB" id="A0A1H1JZE4"/>
<dbReference type="SUPFAM" id="SSF54427">
    <property type="entry name" value="NTF2-like"/>
    <property type="match status" value="1"/>
</dbReference>
<dbReference type="CDD" id="cd00531">
    <property type="entry name" value="NTF2_like"/>
    <property type="match status" value="1"/>
</dbReference>
<proteinExistence type="predicted"/>
<evidence type="ECO:0000313" key="3">
    <source>
        <dbReference type="Proteomes" id="UP000183487"/>
    </source>
</evidence>
<dbReference type="Pfam" id="PF13577">
    <property type="entry name" value="SnoaL_4"/>
    <property type="match status" value="1"/>
</dbReference>
<feature type="domain" description="SnoaL-like" evidence="1">
    <location>
        <begin position="22"/>
        <end position="151"/>
    </location>
</feature>
<name>A0A1H1JZE4_9BURK</name>
<accession>A0A1H1JZE4</accession>
<dbReference type="InterPro" id="IPR032710">
    <property type="entry name" value="NTF2-like_dom_sf"/>
</dbReference>